<sequence>ALGEHVIEWCREAGFRGIRFNAVVETNEAAVRLWKSLGFEIVGTVPEAFDHVDHGPVGLHVMYRRL</sequence>
<dbReference type="Proteomes" id="UP000530234">
    <property type="component" value="Unassembled WGS sequence"/>
</dbReference>
<dbReference type="PANTHER" id="PTHR43138:SF1">
    <property type="entry name" value="N-ACETYLTRANSFERASE ACA1"/>
    <property type="match status" value="1"/>
</dbReference>
<gene>
    <name evidence="2" type="ORF">FOE67_17945</name>
</gene>
<dbReference type="SUPFAM" id="SSF55729">
    <property type="entry name" value="Acyl-CoA N-acyltransferases (Nat)"/>
    <property type="match status" value="1"/>
</dbReference>
<dbReference type="RefSeq" id="WP_182665601.1">
    <property type="nucleotide sequence ID" value="NZ_VKHS01000487.1"/>
</dbReference>
<evidence type="ECO:0000259" key="1">
    <source>
        <dbReference type="PROSITE" id="PS51186"/>
    </source>
</evidence>
<feature type="non-terminal residue" evidence="2">
    <location>
        <position position="1"/>
    </location>
</feature>
<dbReference type="AlphaFoldDB" id="A0A7W3XXU9"/>
<dbReference type="Gene3D" id="3.40.630.30">
    <property type="match status" value="1"/>
</dbReference>
<name>A0A7W3XXU9_9ACTN</name>
<dbReference type="EMBL" id="VKHS01000487">
    <property type="protein sequence ID" value="MBB0231339.1"/>
    <property type="molecule type" value="Genomic_DNA"/>
</dbReference>
<proteinExistence type="predicted"/>
<comment type="caution">
    <text evidence="2">The sequence shown here is derived from an EMBL/GenBank/DDBJ whole genome shotgun (WGS) entry which is preliminary data.</text>
</comment>
<accession>A0A7W3XXU9</accession>
<feature type="domain" description="N-acetyltransferase" evidence="1">
    <location>
        <begin position="1"/>
        <end position="66"/>
    </location>
</feature>
<dbReference type="GO" id="GO:0016747">
    <property type="term" value="F:acyltransferase activity, transferring groups other than amino-acyl groups"/>
    <property type="evidence" value="ECO:0007669"/>
    <property type="project" value="InterPro"/>
</dbReference>
<keyword evidence="3" id="KW-1185">Reference proteome</keyword>
<dbReference type="PANTHER" id="PTHR43138">
    <property type="entry name" value="ACETYLTRANSFERASE, GNAT FAMILY"/>
    <property type="match status" value="1"/>
</dbReference>
<organism evidence="2 3">
    <name type="scientific">Streptomyces calidiresistens</name>
    <dbReference type="NCBI Taxonomy" id="1485586"/>
    <lineage>
        <taxon>Bacteria</taxon>
        <taxon>Bacillati</taxon>
        <taxon>Actinomycetota</taxon>
        <taxon>Actinomycetes</taxon>
        <taxon>Kitasatosporales</taxon>
        <taxon>Streptomycetaceae</taxon>
        <taxon>Streptomyces</taxon>
    </lineage>
</organism>
<dbReference type="InterPro" id="IPR016181">
    <property type="entry name" value="Acyl_CoA_acyltransferase"/>
</dbReference>
<dbReference type="InterPro" id="IPR000182">
    <property type="entry name" value="GNAT_dom"/>
</dbReference>
<reference evidence="3" key="1">
    <citation type="submission" date="2019-10" db="EMBL/GenBank/DDBJ databases">
        <title>Streptomyces sp. nov., a novel actinobacterium isolated from alkaline environment.</title>
        <authorList>
            <person name="Golinska P."/>
        </authorList>
    </citation>
    <scope>NUCLEOTIDE SEQUENCE [LARGE SCALE GENOMIC DNA]</scope>
    <source>
        <strain evidence="3">DSM 42108</strain>
    </source>
</reference>
<dbReference type="InterPro" id="IPR052742">
    <property type="entry name" value="Mito_N-acetyltransferase"/>
</dbReference>
<dbReference type="PROSITE" id="PS51186">
    <property type="entry name" value="GNAT"/>
    <property type="match status" value="1"/>
</dbReference>
<evidence type="ECO:0000313" key="3">
    <source>
        <dbReference type="Proteomes" id="UP000530234"/>
    </source>
</evidence>
<keyword evidence="2" id="KW-0808">Transferase</keyword>
<dbReference type="Pfam" id="PF00583">
    <property type="entry name" value="Acetyltransf_1"/>
    <property type="match status" value="1"/>
</dbReference>
<protein>
    <submittedName>
        <fullName evidence="2">GNAT family N-acetyltransferase</fullName>
    </submittedName>
</protein>
<evidence type="ECO:0000313" key="2">
    <source>
        <dbReference type="EMBL" id="MBB0231339.1"/>
    </source>
</evidence>